<dbReference type="EnsemblPlants" id="ORUFI10G15140.1">
    <property type="protein sequence ID" value="ORUFI10G15140.1"/>
    <property type="gene ID" value="ORUFI10G15140"/>
</dbReference>
<keyword evidence="1" id="KW-1133">Transmembrane helix</keyword>
<dbReference type="Gramene" id="ORUFI10G15140.1">
    <property type="protein sequence ID" value="ORUFI10G15140.1"/>
    <property type="gene ID" value="ORUFI10G15140"/>
</dbReference>
<feature type="transmembrane region" description="Helical" evidence="1">
    <location>
        <begin position="55"/>
        <end position="77"/>
    </location>
</feature>
<organism evidence="2 3">
    <name type="scientific">Oryza rufipogon</name>
    <name type="common">Brownbeard rice</name>
    <name type="synonym">Asian wild rice</name>
    <dbReference type="NCBI Taxonomy" id="4529"/>
    <lineage>
        <taxon>Eukaryota</taxon>
        <taxon>Viridiplantae</taxon>
        <taxon>Streptophyta</taxon>
        <taxon>Embryophyta</taxon>
        <taxon>Tracheophyta</taxon>
        <taxon>Spermatophyta</taxon>
        <taxon>Magnoliopsida</taxon>
        <taxon>Liliopsida</taxon>
        <taxon>Poales</taxon>
        <taxon>Poaceae</taxon>
        <taxon>BOP clade</taxon>
        <taxon>Oryzoideae</taxon>
        <taxon>Oryzeae</taxon>
        <taxon>Oryzinae</taxon>
        <taxon>Oryza</taxon>
    </lineage>
</organism>
<keyword evidence="1" id="KW-0812">Transmembrane</keyword>
<evidence type="ECO:0000313" key="2">
    <source>
        <dbReference type="EnsemblPlants" id="ORUFI10G15140.1"/>
    </source>
</evidence>
<keyword evidence="1" id="KW-0472">Membrane</keyword>
<evidence type="ECO:0000313" key="3">
    <source>
        <dbReference type="Proteomes" id="UP000008022"/>
    </source>
</evidence>
<protein>
    <submittedName>
        <fullName evidence="2">Uncharacterized protein</fullName>
    </submittedName>
</protein>
<evidence type="ECO:0000256" key="1">
    <source>
        <dbReference type="SAM" id="Phobius"/>
    </source>
</evidence>
<keyword evidence="3" id="KW-1185">Reference proteome</keyword>
<name>A0A0E0R0S8_ORYRU</name>
<dbReference type="HOGENOM" id="CLU_2626138_0_0_1"/>
<reference evidence="3" key="1">
    <citation type="submission" date="2013-06" db="EMBL/GenBank/DDBJ databases">
        <authorList>
            <person name="Zhao Q."/>
        </authorList>
    </citation>
    <scope>NUCLEOTIDE SEQUENCE</scope>
    <source>
        <strain evidence="3">cv. W1943</strain>
    </source>
</reference>
<proteinExistence type="predicted"/>
<accession>A0A0E0R0S8</accession>
<dbReference type="Proteomes" id="UP000008022">
    <property type="component" value="Unassembled WGS sequence"/>
</dbReference>
<sequence>MTDLRLLSPDLAWPRPDPAEAAGVVAQRERRRLRGFEWGIAGESPAVPLAGLTTAASFGVVPLLGGVVIALTPFFSLPFSG</sequence>
<dbReference type="AlphaFoldDB" id="A0A0E0R0S8"/>
<reference evidence="2" key="2">
    <citation type="submission" date="2015-06" db="UniProtKB">
        <authorList>
            <consortium name="EnsemblPlants"/>
        </authorList>
    </citation>
    <scope>IDENTIFICATION</scope>
</reference>